<dbReference type="EMBL" id="ML977060">
    <property type="protein sequence ID" value="KAF1948391.1"/>
    <property type="molecule type" value="Genomic_DNA"/>
</dbReference>
<feature type="region of interest" description="Disordered" evidence="1">
    <location>
        <begin position="230"/>
        <end position="254"/>
    </location>
</feature>
<dbReference type="AlphaFoldDB" id="A0A6A5T734"/>
<sequence>MISQPTTFTKECTMPSPQASEKDDSTLSPTTVPPTDIPSPVTHKDYYTPLFPVPTDDADPEAVREYLFNIMTKTRWNLLPDYKRDIDATLSAWNGRGKELRRMYKEHRLHELCPQVSASLDGDAGEHEQCSITGMARIFLCVSSEMERYFCEDDDKEEEKEEKEAVIRKRQAETWDWELDYDYDSEVEDAVKPKKRFTFPLQKNKGREHSQISKLPRRRNSIQHIALKASKENPTLTTANHSPPPGTSGESGPRKITRTLVLSALWDDDEIPTCAKPMRSVTWPIDQLSTVVPRGLGDMVSGLAVRPRRRSFTTLDAMTRDSPSPDPNSFDWIPLEVIRKREEVLREAKQSTQYATSSIYSTPTTAGTNDSQTLVEEQREDIRTADSNRKSKVESLEEWVAWQRTLQQFPDPVALRSGAIDEDAKTEVYVGAIGTQELRCVPGPAHGPAGDGDVVRRRLVVKKIFRAPAMLRLGKGKAKEERVENVEMQKEGEGMGRSGLKKEKKGFVARMKKVSKLWKWGKGKGKKQS</sequence>
<name>A0A6A5T734_9PLEO</name>
<evidence type="ECO:0000313" key="2">
    <source>
        <dbReference type="EMBL" id="KAF1948391.1"/>
    </source>
</evidence>
<keyword evidence="3" id="KW-1185">Reference proteome</keyword>
<organism evidence="2 3">
    <name type="scientific">Byssothecium circinans</name>
    <dbReference type="NCBI Taxonomy" id="147558"/>
    <lineage>
        <taxon>Eukaryota</taxon>
        <taxon>Fungi</taxon>
        <taxon>Dikarya</taxon>
        <taxon>Ascomycota</taxon>
        <taxon>Pezizomycotina</taxon>
        <taxon>Dothideomycetes</taxon>
        <taxon>Pleosporomycetidae</taxon>
        <taxon>Pleosporales</taxon>
        <taxon>Massarineae</taxon>
        <taxon>Massarinaceae</taxon>
        <taxon>Byssothecium</taxon>
    </lineage>
</organism>
<dbReference type="Proteomes" id="UP000800035">
    <property type="component" value="Unassembled WGS sequence"/>
</dbReference>
<evidence type="ECO:0000313" key="3">
    <source>
        <dbReference type="Proteomes" id="UP000800035"/>
    </source>
</evidence>
<feature type="region of interest" description="Disordered" evidence="1">
    <location>
        <begin position="483"/>
        <end position="502"/>
    </location>
</feature>
<evidence type="ECO:0000256" key="1">
    <source>
        <dbReference type="SAM" id="MobiDB-lite"/>
    </source>
</evidence>
<feature type="compositionally biased region" description="Polar residues" evidence="1">
    <location>
        <begin position="232"/>
        <end position="241"/>
    </location>
</feature>
<proteinExistence type="predicted"/>
<reference evidence="2" key="1">
    <citation type="journal article" date="2020" name="Stud. Mycol.">
        <title>101 Dothideomycetes genomes: a test case for predicting lifestyles and emergence of pathogens.</title>
        <authorList>
            <person name="Haridas S."/>
            <person name="Albert R."/>
            <person name="Binder M."/>
            <person name="Bloem J."/>
            <person name="Labutti K."/>
            <person name="Salamov A."/>
            <person name="Andreopoulos B."/>
            <person name="Baker S."/>
            <person name="Barry K."/>
            <person name="Bills G."/>
            <person name="Bluhm B."/>
            <person name="Cannon C."/>
            <person name="Castanera R."/>
            <person name="Culley D."/>
            <person name="Daum C."/>
            <person name="Ezra D."/>
            <person name="Gonzalez J."/>
            <person name="Henrissat B."/>
            <person name="Kuo A."/>
            <person name="Liang C."/>
            <person name="Lipzen A."/>
            <person name="Lutzoni F."/>
            <person name="Magnuson J."/>
            <person name="Mondo S."/>
            <person name="Nolan M."/>
            <person name="Ohm R."/>
            <person name="Pangilinan J."/>
            <person name="Park H.-J."/>
            <person name="Ramirez L."/>
            <person name="Alfaro M."/>
            <person name="Sun H."/>
            <person name="Tritt A."/>
            <person name="Yoshinaga Y."/>
            <person name="Zwiers L.-H."/>
            <person name="Turgeon B."/>
            <person name="Goodwin S."/>
            <person name="Spatafora J."/>
            <person name="Crous P."/>
            <person name="Grigoriev I."/>
        </authorList>
    </citation>
    <scope>NUCLEOTIDE SEQUENCE</scope>
    <source>
        <strain evidence="2">CBS 675.92</strain>
    </source>
</reference>
<feature type="region of interest" description="Disordered" evidence="1">
    <location>
        <begin position="355"/>
        <end position="375"/>
    </location>
</feature>
<gene>
    <name evidence="2" type="ORF">CC80DRAFT_556389</name>
</gene>
<feature type="region of interest" description="Disordered" evidence="1">
    <location>
        <begin position="1"/>
        <end position="39"/>
    </location>
</feature>
<feature type="compositionally biased region" description="Polar residues" evidence="1">
    <location>
        <begin position="1"/>
        <end position="19"/>
    </location>
</feature>
<accession>A0A6A5T734</accession>
<protein>
    <submittedName>
        <fullName evidence="2">Uncharacterized protein</fullName>
    </submittedName>
</protein>
<feature type="compositionally biased region" description="Basic and acidic residues" evidence="1">
    <location>
        <begin position="483"/>
        <end position="494"/>
    </location>
</feature>